<evidence type="ECO:0000313" key="2">
    <source>
        <dbReference type="EMBL" id="KND00241.1"/>
    </source>
</evidence>
<keyword evidence="3" id="KW-1185">Reference proteome</keyword>
<dbReference type="VEuPathDB" id="FungiDB:SPPG_04573"/>
<dbReference type="Proteomes" id="UP000053201">
    <property type="component" value="Unassembled WGS sequence"/>
</dbReference>
<dbReference type="InParanoid" id="A0A0L0HFJ0"/>
<reference evidence="2 3" key="1">
    <citation type="submission" date="2009-08" db="EMBL/GenBank/DDBJ databases">
        <title>The Genome Sequence of Spizellomyces punctatus strain DAOM BR117.</title>
        <authorList>
            <consortium name="The Broad Institute Genome Sequencing Platform"/>
            <person name="Russ C."/>
            <person name="Cuomo C."/>
            <person name="Shea T."/>
            <person name="Young S.K."/>
            <person name="Zeng Q."/>
            <person name="Koehrsen M."/>
            <person name="Haas B."/>
            <person name="Borodovsky M."/>
            <person name="Guigo R."/>
            <person name="Alvarado L."/>
            <person name="Berlin A."/>
            <person name="Bochicchio J."/>
            <person name="Borenstein D."/>
            <person name="Chapman S."/>
            <person name="Chen Z."/>
            <person name="Engels R."/>
            <person name="Freedman E."/>
            <person name="Gellesch M."/>
            <person name="Goldberg J."/>
            <person name="Griggs A."/>
            <person name="Gujja S."/>
            <person name="Heiman D."/>
            <person name="Hepburn T."/>
            <person name="Howarth C."/>
            <person name="Jen D."/>
            <person name="Larson L."/>
            <person name="Lewis B."/>
            <person name="Mehta T."/>
            <person name="Park D."/>
            <person name="Pearson M."/>
            <person name="Roberts A."/>
            <person name="Saif S."/>
            <person name="Shenoy N."/>
            <person name="Sisk P."/>
            <person name="Stolte C."/>
            <person name="Sykes S."/>
            <person name="Thomson T."/>
            <person name="Walk T."/>
            <person name="White J."/>
            <person name="Yandava C."/>
            <person name="Burger G."/>
            <person name="Gray M.W."/>
            <person name="Holland P.W.H."/>
            <person name="King N."/>
            <person name="Lang F.B.F."/>
            <person name="Roger A.J."/>
            <person name="Ruiz-Trillo I."/>
            <person name="Lander E."/>
            <person name="Nusbaum C."/>
        </authorList>
    </citation>
    <scope>NUCLEOTIDE SEQUENCE [LARGE SCALE GENOMIC DNA]</scope>
    <source>
        <strain evidence="2 3">DAOM BR117</strain>
    </source>
</reference>
<feature type="compositionally biased region" description="Polar residues" evidence="1">
    <location>
        <begin position="212"/>
        <end position="235"/>
    </location>
</feature>
<feature type="region of interest" description="Disordered" evidence="1">
    <location>
        <begin position="81"/>
        <end position="156"/>
    </location>
</feature>
<evidence type="ECO:0000313" key="3">
    <source>
        <dbReference type="Proteomes" id="UP000053201"/>
    </source>
</evidence>
<organism evidence="2 3">
    <name type="scientific">Spizellomyces punctatus (strain DAOM BR117)</name>
    <dbReference type="NCBI Taxonomy" id="645134"/>
    <lineage>
        <taxon>Eukaryota</taxon>
        <taxon>Fungi</taxon>
        <taxon>Fungi incertae sedis</taxon>
        <taxon>Chytridiomycota</taxon>
        <taxon>Chytridiomycota incertae sedis</taxon>
        <taxon>Chytridiomycetes</taxon>
        <taxon>Spizellomycetales</taxon>
        <taxon>Spizellomycetaceae</taxon>
        <taxon>Spizellomyces</taxon>
    </lineage>
</organism>
<proteinExistence type="predicted"/>
<feature type="region of interest" description="Disordered" evidence="1">
    <location>
        <begin position="415"/>
        <end position="464"/>
    </location>
</feature>
<feature type="region of interest" description="Disordered" evidence="1">
    <location>
        <begin position="175"/>
        <end position="240"/>
    </location>
</feature>
<protein>
    <submittedName>
        <fullName evidence="2">Uncharacterized protein</fullName>
    </submittedName>
</protein>
<dbReference type="OrthoDB" id="2132634at2759"/>
<gene>
    <name evidence="2" type="ORF">SPPG_04573</name>
</gene>
<accession>A0A0L0HFJ0</accession>
<sequence length="487" mass="53785">MLDDAVHGQHGRWSAAESPERLVVDLTRGVDIRAENAERKVTFQLPSAHVPKPLSAARRHIKPPDPVPLGHIQATIYDTGRHQPVPASSTSPVPTRKLLNWGPDDIDVEGSGVGGGRGRLTEKVDGGWKKELKQKSKQKENHSLDEPPSGKADVQVDDSAKSLLRFEQVPDNPAVLIKKSTDAENAGTETKSTKASPAPSRPMSAKRPLSGRSGQSNSHTRRSPNQSLPSATASSDDPMMSGVSLSSLPLATEHKLPVTYLPASLTKMQTVRSNIDQYRIEQIALRRLRFVIENNEAEPDHLSMIDLVEQGNVPQHILRRYFGPAYKNVHEIRVLLLQSIDRTRRLRHRPPTPCNAPPSNEHPHHLLPRTASPSPLPDYVDPDEDVPLGRQAVRIFSPRRSVTTPEDLLQMLDQVEKSRSGSAQKKGARKGSGKKRTSTTRTARKSLSTRVEEGDVPGAKLNDPTAALSGEQILRMIERRRLRHLKL</sequence>
<dbReference type="AlphaFoldDB" id="A0A0L0HFJ0"/>
<dbReference type="GeneID" id="27688015"/>
<dbReference type="RefSeq" id="XP_016608280.1">
    <property type="nucleotide sequence ID" value="XM_016752810.1"/>
</dbReference>
<evidence type="ECO:0000256" key="1">
    <source>
        <dbReference type="SAM" id="MobiDB-lite"/>
    </source>
</evidence>
<feature type="compositionally biased region" description="Basic and acidic residues" evidence="1">
    <location>
        <begin position="119"/>
        <end position="145"/>
    </location>
</feature>
<feature type="compositionally biased region" description="Low complexity" evidence="1">
    <location>
        <begin position="84"/>
        <end position="95"/>
    </location>
</feature>
<name>A0A0L0HFJ0_SPIPD</name>
<feature type="region of interest" description="Disordered" evidence="1">
    <location>
        <begin position="346"/>
        <end position="384"/>
    </location>
</feature>
<feature type="compositionally biased region" description="Basic residues" evidence="1">
    <location>
        <begin position="426"/>
        <end position="444"/>
    </location>
</feature>
<dbReference type="EMBL" id="KQ257456">
    <property type="protein sequence ID" value="KND00241.1"/>
    <property type="molecule type" value="Genomic_DNA"/>
</dbReference>